<evidence type="ECO:0000313" key="2">
    <source>
        <dbReference type="Proteomes" id="UP000828941"/>
    </source>
</evidence>
<proteinExistence type="predicted"/>
<accession>A0ACB9Q0M8</accession>
<protein>
    <submittedName>
        <fullName evidence="1">Uncharacterized protein</fullName>
    </submittedName>
</protein>
<dbReference type="Proteomes" id="UP000828941">
    <property type="component" value="Chromosome 2"/>
</dbReference>
<evidence type="ECO:0000313" key="1">
    <source>
        <dbReference type="EMBL" id="KAI4354552.1"/>
    </source>
</evidence>
<organism evidence="1 2">
    <name type="scientific">Bauhinia variegata</name>
    <name type="common">Purple orchid tree</name>
    <name type="synonym">Phanera variegata</name>
    <dbReference type="NCBI Taxonomy" id="167791"/>
    <lineage>
        <taxon>Eukaryota</taxon>
        <taxon>Viridiplantae</taxon>
        <taxon>Streptophyta</taxon>
        <taxon>Embryophyta</taxon>
        <taxon>Tracheophyta</taxon>
        <taxon>Spermatophyta</taxon>
        <taxon>Magnoliopsida</taxon>
        <taxon>eudicotyledons</taxon>
        <taxon>Gunneridae</taxon>
        <taxon>Pentapetalae</taxon>
        <taxon>rosids</taxon>
        <taxon>fabids</taxon>
        <taxon>Fabales</taxon>
        <taxon>Fabaceae</taxon>
        <taxon>Cercidoideae</taxon>
        <taxon>Cercideae</taxon>
        <taxon>Bauhiniinae</taxon>
        <taxon>Bauhinia</taxon>
    </lineage>
</organism>
<dbReference type="EMBL" id="CM039427">
    <property type="protein sequence ID" value="KAI4354552.1"/>
    <property type="molecule type" value="Genomic_DNA"/>
</dbReference>
<name>A0ACB9Q0M8_BAUVA</name>
<gene>
    <name evidence="1" type="ORF">L6164_003404</name>
</gene>
<keyword evidence="2" id="KW-1185">Reference proteome</keyword>
<comment type="caution">
    <text evidence="1">The sequence shown here is derived from an EMBL/GenBank/DDBJ whole genome shotgun (WGS) entry which is preliminary data.</text>
</comment>
<sequence length="272" mass="29361">MAETKSCFIGNEKLAGSERWSLAGMTALVTGATRGIGHSIVEELAQFGATIHICARKQADIDKCVEEWRSKGYKVTGSACDVQSHEERCKLMETVASIFDGKLNILVNNAGVLIAKEIKDLTAEDISTTMSTNFVSGYHLCQLAYPYLKASGYGSIVFTSSISAVKAFTINSIYGASKGAINQVVRNFAREWGKDNIRTNAVGPGPILTELMESEMRKYPAAQKIVDDIVDQTPIGRLGEPREVAAVVAFLCLPAAYLINGQTIYADGGYIS</sequence>
<reference evidence="1 2" key="1">
    <citation type="journal article" date="2022" name="DNA Res.">
        <title>Chromosomal-level genome assembly of the orchid tree Bauhinia variegata (Leguminosae; Cercidoideae) supports the allotetraploid origin hypothesis of Bauhinia.</title>
        <authorList>
            <person name="Zhong Y."/>
            <person name="Chen Y."/>
            <person name="Zheng D."/>
            <person name="Pang J."/>
            <person name="Liu Y."/>
            <person name="Luo S."/>
            <person name="Meng S."/>
            <person name="Qian L."/>
            <person name="Wei D."/>
            <person name="Dai S."/>
            <person name="Zhou R."/>
        </authorList>
    </citation>
    <scope>NUCLEOTIDE SEQUENCE [LARGE SCALE GENOMIC DNA]</scope>
    <source>
        <strain evidence="1">BV-YZ2020</strain>
    </source>
</reference>